<name>A0A2U1DFH0_9LACO</name>
<dbReference type="SUPFAM" id="SSF158560">
    <property type="entry name" value="BH3980-like"/>
    <property type="match status" value="1"/>
</dbReference>
<protein>
    <submittedName>
        <fullName evidence="1">Uncharacterized protein</fullName>
    </submittedName>
</protein>
<comment type="caution">
    <text evidence="1">The sequence shown here is derived from an EMBL/GenBank/DDBJ whole genome shotgun (WGS) entry which is preliminary data.</text>
</comment>
<sequence length="48" mass="5893">MNVNDMIESNNFLREKLNPDNKKYYENLLMYVRLSSWHHTDQAIETYL</sequence>
<keyword evidence="2" id="KW-1185">Reference proteome</keyword>
<gene>
    <name evidence="1" type="ORF">C7384_101234</name>
</gene>
<dbReference type="RefSeq" id="WP_165806750.1">
    <property type="nucleotide sequence ID" value="NZ_CAKOEX010000001.1"/>
</dbReference>
<evidence type="ECO:0000313" key="1">
    <source>
        <dbReference type="EMBL" id="PVY86319.1"/>
    </source>
</evidence>
<proteinExistence type="predicted"/>
<dbReference type="Proteomes" id="UP000245433">
    <property type="component" value="Unassembled WGS sequence"/>
</dbReference>
<organism evidence="1 2">
    <name type="scientific">Convivina intestini</name>
    <dbReference type="NCBI Taxonomy" id="1505726"/>
    <lineage>
        <taxon>Bacteria</taxon>
        <taxon>Bacillati</taxon>
        <taxon>Bacillota</taxon>
        <taxon>Bacilli</taxon>
        <taxon>Lactobacillales</taxon>
        <taxon>Lactobacillaceae</taxon>
        <taxon>Convivina</taxon>
    </lineage>
</organism>
<reference evidence="1 2" key="1">
    <citation type="submission" date="2018-04" db="EMBL/GenBank/DDBJ databases">
        <title>Genomic Encyclopedia of Type Strains, Phase IV (KMG-IV): sequencing the most valuable type-strain genomes for metagenomic binning, comparative biology and taxonomic classification.</title>
        <authorList>
            <person name="Goeker M."/>
        </authorList>
    </citation>
    <scope>NUCLEOTIDE SEQUENCE [LARGE SCALE GENOMIC DNA]</scope>
    <source>
        <strain evidence="1 2">DSM 28795</strain>
    </source>
</reference>
<accession>A0A2U1DFH0</accession>
<evidence type="ECO:0000313" key="2">
    <source>
        <dbReference type="Proteomes" id="UP000245433"/>
    </source>
</evidence>
<dbReference type="EMBL" id="QEKT01000001">
    <property type="protein sequence ID" value="PVY86319.1"/>
    <property type="molecule type" value="Genomic_DNA"/>
</dbReference>
<dbReference type="AlphaFoldDB" id="A0A2U1DFH0"/>